<dbReference type="EMBL" id="NBNE01005735">
    <property type="protein sequence ID" value="OWZ03092.1"/>
    <property type="molecule type" value="Genomic_DNA"/>
</dbReference>
<feature type="compositionally biased region" description="Basic and acidic residues" evidence="1">
    <location>
        <begin position="243"/>
        <end position="252"/>
    </location>
</feature>
<evidence type="ECO:0000256" key="1">
    <source>
        <dbReference type="SAM" id="MobiDB-lite"/>
    </source>
</evidence>
<evidence type="ECO:0000313" key="3">
    <source>
        <dbReference type="Proteomes" id="UP000198211"/>
    </source>
</evidence>
<dbReference type="GO" id="GO:0003964">
    <property type="term" value="F:RNA-directed DNA polymerase activity"/>
    <property type="evidence" value="ECO:0007669"/>
    <property type="project" value="UniProtKB-KW"/>
</dbReference>
<keyword evidence="2" id="KW-0695">RNA-directed DNA polymerase</keyword>
<evidence type="ECO:0000313" key="2">
    <source>
        <dbReference type="EMBL" id="OWZ03092.1"/>
    </source>
</evidence>
<accession>A0A225VCM0</accession>
<keyword evidence="2" id="KW-0548">Nucleotidyltransferase</keyword>
<name>A0A225VCM0_9STRA</name>
<dbReference type="OrthoDB" id="128646at2759"/>
<keyword evidence="3" id="KW-1185">Reference proteome</keyword>
<reference evidence="3" key="1">
    <citation type="submission" date="2017-03" db="EMBL/GenBank/DDBJ databases">
        <title>Phytopthora megakarya and P. palmivora, two closely related causual agents of cacao black pod achieved similar genome size and gene model numbers by different mechanisms.</title>
        <authorList>
            <person name="Ali S."/>
            <person name="Shao J."/>
            <person name="Larry D.J."/>
            <person name="Kronmiller B."/>
            <person name="Shen D."/>
            <person name="Strem M.D."/>
            <person name="Melnick R.L."/>
            <person name="Guiltinan M.J."/>
            <person name="Tyler B.M."/>
            <person name="Meinhardt L.W."/>
            <person name="Bailey B.A."/>
        </authorList>
    </citation>
    <scope>NUCLEOTIDE SEQUENCE [LARGE SCALE GENOMIC DNA]</scope>
    <source>
        <strain evidence="3">zdho120</strain>
    </source>
</reference>
<keyword evidence="2" id="KW-0808">Transferase</keyword>
<proteinExistence type="predicted"/>
<protein>
    <submittedName>
        <fullName evidence="2">Reverse transcriptase</fullName>
    </submittedName>
</protein>
<dbReference type="AlphaFoldDB" id="A0A225VCM0"/>
<gene>
    <name evidence="2" type="ORF">PHMEG_00025241</name>
</gene>
<organism evidence="2 3">
    <name type="scientific">Phytophthora megakarya</name>
    <dbReference type="NCBI Taxonomy" id="4795"/>
    <lineage>
        <taxon>Eukaryota</taxon>
        <taxon>Sar</taxon>
        <taxon>Stramenopiles</taxon>
        <taxon>Oomycota</taxon>
        <taxon>Peronosporomycetes</taxon>
        <taxon>Peronosporales</taxon>
        <taxon>Peronosporaceae</taxon>
        <taxon>Phytophthora</taxon>
    </lineage>
</organism>
<dbReference type="Proteomes" id="UP000198211">
    <property type="component" value="Unassembled WGS sequence"/>
</dbReference>
<sequence>MRWKSRTNEPLKRNCCGVAVAEIQRAMLPARNHRTLCTRMYDTITHVYNGHAVLRTASPSERGSYIKVQDDHPILVILKMPSMTKRADSLRVLADSDASTPCSTAISAVVGLRGKSCASKSVGSTIATGVIVKSEKCVICARFSHKHRVFVEELLVLDLNLDDKFDMVLVMPWRARHDPIIDWEKRAGVRFEHRGATESDGPVSAADTPNGAFEFLSETMARAAVSGRSAWSARAVTTPGVVDSERVSDTSRKFSAVRRRGDNSVSTAGVDTHSKSKSRGYSAASRRGDNGVSTTGVATHCSTVTRRGDDNASTPGVDATSCVDGFKRPALKLACCRAVGLHEAGCDQAGLDDAC</sequence>
<feature type="region of interest" description="Disordered" evidence="1">
    <location>
        <begin position="235"/>
        <end position="296"/>
    </location>
</feature>
<comment type="caution">
    <text evidence="2">The sequence shown here is derived from an EMBL/GenBank/DDBJ whole genome shotgun (WGS) entry which is preliminary data.</text>
</comment>